<dbReference type="PANTHER" id="PTHR21359">
    <property type="entry name" value="DUF5577 DOMAIN-CONTAINING PROTEIN"/>
    <property type="match status" value="1"/>
</dbReference>
<proteinExistence type="predicted"/>
<dbReference type="InterPro" id="IPR039161">
    <property type="entry name" value="C19orf47-like"/>
</dbReference>
<evidence type="ECO:0000256" key="1">
    <source>
        <dbReference type="SAM" id="MobiDB-lite"/>
    </source>
</evidence>
<sequence>MSSISDTSTWLKFFTEAGIPAGEATNYAIIFTDNRIKTDMLLDLNREYLKDMGITVMGDVIAILKHAKVFSGQLSRQKVLQVTPAAPAQHETPPPAPAPKKSTPATRMLEHYVRKEGPPPSPPSTNPNLSQSLSSRLSSGTKRPLEEEDSGNGKRSSVFNRLGDNSVTSTTNENPKITITMHGKDVIRSSPVAENGTKKSSSVFGRLVFNEDSDSGAGERDLSLGKPLEYQGILKYTSKESAEKATPVKKLSNSSLGTISSATAMNADTTTSVKSRLGVQKSAGGGACSSAGIFARDIISKSPKASPISTLKGKVAPAVATIPTTPKSQPVGRTVVSAAASSSVSSTAGKNLRPGPWHCHHHQVLPPHPPPKKVAECYHGSLSCVVFETIRI</sequence>
<dbReference type="AlphaFoldDB" id="A0A5B7D4Z7"/>
<dbReference type="GO" id="GO:0005634">
    <property type="term" value="C:nucleus"/>
    <property type="evidence" value="ECO:0007669"/>
    <property type="project" value="TreeGrafter"/>
</dbReference>
<gene>
    <name evidence="3" type="primary">CS047</name>
    <name evidence="3" type="ORF">E2C01_009352</name>
</gene>
<protein>
    <recommendedName>
        <fullName evidence="2">SAM domain-containing protein</fullName>
    </recommendedName>
</protein>
<dbReference type="CDD" id="cd09531">
    <property type="entry name" value="SAM_CS047"/>
    <property type="match status" value="1"/>
</dbReference>
<feature type="region of interest" description="Disordered" evidence="1">
    <location>
        <begin position="81"/>
        <end position="200"/>
    </location>
</feature>
<dbReference type="InterPro" id="IPR001660">
    <property type="entry name" value="SAM"/>
</dbReference>
<evidence type="ECO:0000259" key="2">
    <source>
        <dbReference type="PROSITE" id="PS50105"/>
    </source>
</evidence>
<dbReference type="PROSITE" id="PS50105">
    <property type="entry name" value="SAM_DOMAIN"/>
    <property type="match status" value="1"/>
</dbReference>
<dbReference type="PANTHER" id="PTHR21359:SF1">
    <property type="entry name" value="DUF5577 DOMAIN-CONTAINING PROTEIN"/>
    <property type="match status" value="1"/>
</dbReference>
<dbReference type="InterPro" id="IPR040772">
    <property type="entry name" value="C19orf47_SAM"/>
</dbReference>
<dbReference type="Proteomes" id="UP000324222">
    <property type="component" value="Unassembled WGS sequence"/>
</dbReference>
<comment type="caution">
    <text evidence="3">The sequence shown here is derived from an EMBL/GenBank/DDBJ whole genome shotgun (WGS) entry which is preliminary data.</text>
</comment>
<feature type="compositionally biased region" description="Low complexity" evidence="1">
    <location>
        <begin position="126"/>
        <end position="139"/>
    </location>
</feature>
<dbReference type="EMBL" id="VSRR010000514">
    <property type="protein sequence ID" value="MPC16525.1"/>
    <property type="molecule type" value="Genomic_DNA"/>
</dbReference>
<organism evidence="3 4">
    <name type="scientific">Portunus trituberculatus</name>
    <name type="common">Swimming crab</name>
    <name type="synonym">Neptunus trituberculatus</name>
    <dbReference type="NCBI Taxonomy" id="210409"/>
    <lineage>
        <taxon>Eukaryota</taxon>
        <taxon>Metazoa</taxon>
        <taxon>Ecdysozoa</taxon>
        <taxon>Arthropoda</taxon>
        <taxon>Crustacea</taxon>
        <taxon>Multicrustacea</taxon>
        <taxon>Malacostraca</taxon>
        <taxon>Eumalacostraca</taxon>
        <taxon>Eucarida</taxon>
        <taxon>Decapoda</taxon>
        <taxon>Pleocyemata</taxon>
        <taxon>Brachyura</taxon>
        <taxon>Eubrachyura</taxon>
        <taxon>Portunoidea</taxon>
        <taxon>Portunidae</taxon>
        <taxon>Portuninae</taxon>
        <taxon>Portunus</taxon>
    </lineage>
</organism>
<dbReference type="SUPFAM" id="SSF47769">
    <property type="entry name" value="SAM/Pointed domain"/>
    <property type="match status" value="1"/>
</dbReference>
<dbReference type="OrthoDB" id="10067653at2759"/>
<dbReference type="Pfam" id="PF18017">
    <property type="entry name" value="SAM_4"/>
    <property type="match status" value="1"/>
</dbReference>
<keyword evidence="4" id="KW-1185">Reference proteome</keyword>
<accession>A0A5B7D4Z7</accession>
<name>A0A5B7D4Z7_PORTR</name>
<dbReference type="InterPro" id="IPR013761">
    <property type="entry name" value="SAM/pointed_sf"/>
</dbReference>
<evidence type="ECO:0000313" key="4">
    <source>
        <dbReference type="Proteomes" id="UP000324222"/>
    </source>
</evidence>
<evidence type="ECO:0000313" key="3">
    <source>
        <dbReference type="EMBL" id="MPC16525.1"/>
    </source>
</evidence>
<dbReference type="Gene3D" id="1.10.150.50">
    <property type="entry name" value="Transcription Factor, Ets-1"/>
    <property type="match status" value="1"/>
</dbReference>
<reference evidence="3 4" key="1">
    <citation type="submission" date="2019-05" db="EMBL/GenBank/DDBJ databases">
        <title>Another draft genome of Portunus trituberculatus and its Hox gene families provides insights of decapod evolution.</title>
        <authorList>
            <person name="Jeong J.-H."/>
            <person name="Song I."/>
            <person name="Kim S."/>
            <person name="Choi T."/>
            <person name="Kim D."/>
            <person name="Ryu S."/>
            <person name="Kim W."/>
        </authorList>
    </citation>
    <scope>NUCLEOTIDE SEQUENCE [LARGE SCALE GENOMIC DNA]</scope>
    <source>
        <tissue evidence="3">Muscle</tissue>
    </source>
</reference>
<feature type="compositionally biased region" description="Basic and acidic residues" evidence="1">
    <location>
        <begin position="108"/>
        <end position="117"/>
    </location>
</feature>
<feature type="compositionally biased region" description="Polar residues" evidence="1">
    <location>
        <begin position="153"/>
        <end position="177"/>
    </location>
</feature>
<feature type="domain" description="SAM" evidence="2">
    <location>
        <begin position="2"/>
        <end position="73"/>
    </location>
</feature>